<sequence length="1298" mass="150396">MTELKRLEISGIRSFKANPINIDSQSIDFDGPITLITGENGTGKTTIIEALKFATMGKCTEEMVTDPSIWGKDGTESRVSLIFKSANQNTYKITLTPSVKKNQNTKKEKSFKKGDCEVTMTTPEGHQKVSHINSKDIENQVPNYFGVSPPIIENVIFCHQKDSCWPIDCSTRDLKEKFDQIFGAEKYNAAIKALKDTLKNLKEKLVQVNLEVTRQNERQESYLKCEKKIFELKRNLIELENEVQEKETLFDEVDAPVKEYNKIKPEVDQINQAIQKLSGQMQFEKKSIDDLEKKIKNLQSKETCDFQLKSIDESIKSSERNLEQSKNLLSSKRAEQKTVEQEIKDISVQVQSLDKKLKSAESEHNFYMQKLEEFKNKYNDENLEVVLNQKMQALAQAETDLESLDANKDCISKKDTEVRIKEQSLHMESSQLSSLEKKLADYQNELLDIREFDEQKLNEAKGKYESLNNELKNFGIADSQELENKVDATNEKKKLLEKQKEELVEKSKKCKVYADLNKELHIKDDQINKANESIEFHLGIIRDELNDKSIELENAKQTLDTKCSQLTTEMENLSIERKQINNEFISVSQQLKSEESSYNKNKNSAEKAKHLIDKVLKPGESYEAALKFAEDCLQEENDKLSKLRQSKDVYTGFKKDAEKVDQDGDYTCPLCKRKFKDHEECTKFIEENLEQYIKDLPIQIKKTERTKEMFESDVKKLKEIENSVQIYENFQNNKDSCEEQIKSLSHKKEELGKQLQEKQNEIASIENKLKKLNKLSTNVEFLNEAIKEKNKAFNDKNAISLKIDKNYPSFEEIQNEIKEKEKQIGQLSEAINLIYSEQARLTKEKSQLSTKVQKYKDEYDALKDANEKRQILCGKIENTKNSIGAQKENVETLQSEVKGLKLEFAKLSEDYEKQFKEKSDNKTNARDELKDCKDLIGQIQKSRNILEELGSGDKSKELQELKDMLDEKSKKRDQYSDDIVKLTTEITNLSTTISNLKNDEMNLKSQKEYFVKKENFEALEKQLSDWENKRTRKLGNLEKMDIQSLIDRQKQYDNDLVKAKTNMSNVQKQLEEEKKTAEEYAPSRKLLSEATIRYKSTEYAISDITRYIQALDKTILDYHSQKMAEINDTIQYLWSNTYFGQDIDTIYIRCEEEKAKNAQYNYRVVMKKNNIELDMDRRCSAGQKMLASIIIRLALAQTFALNCGIIALDEPTTNLDEPNRKNLANQLIDLVNAQEKDNSGAIKKPFQLIIITHNREFVESLVEEGTLDCFYQITRVIDDSHHCSQIKKCSETNLVVRH</sequence>
<evidence type="ECO:0000256" key="5">
    <source>
        <dbReference type="ARBA" id="ARBA00022454"/>
    </source>
</evidence>
<accession>A0ABR2JLF6</accession>
<gene>
    <name evidence="21" type="ORF">M9Y10_005381</name>
</gene>
<feature type="coiled-coil region" evidence="19">
    <location>
        <begin position="958"/>
        <end position="999"/>
    </location>
</feature>
<comment type="cofactor">
    <cofactor evidence="1">
        <name>Zn(2+)</name>
        <dbReference type="ChEBI" id="CHEBI:29105"/>
    </cofactor>
</comment>
<keyword evidence="5" id="KW-0158">Chromosome</keyword>
<evidence type="ECO:0000256" key="2">
    <source>
        <dbReference type="ARBA" id="ARBA00004123"/>
    </source>
</evidence>
<dbReference type="PANTHER" id="PTHR18867">
    <property type="entry name" value="RAD50"/>
    <property type="match status" value="1"/>
</dbReference>
<dbReference type="PROSITE" id="PS51131">
    <property type="entry name" value="ZN_HOOK"/>
    <property type="match status" value="1"/>
</dbReference>
<evidence type="ECO:0000256" key="7">
    <source>
        <dbReference type="ARBA" id="ARBA00022741"/>
    </source>
</evidence>
<keyword evidence="16" id="KW-0469">Meiosis</keyword>
<dbReference type="EMBL" id="JAPFFF010000011">
    <property type="protein sequence ID" value="KAK8878601.1"/>
    <property type="molecule type" value="Genomic_DNA"/>
</dbReference>
<dbReference type="SUPFAM" id="SSF52540">
    <property type="entry name" value="P-loop containing nucleoside triphosphate hydrolases"/>
    <property type="match status" value="2"/>
</dbReference>
<evidence type="ECO:0000256" key="8">
    <source>
        <dbReference type="ARBA" id="ARBA00022763"/>
    </source>
</evidence>
<organism evidence="21 22">
    <name type="scientific">Tritrichomonas musculus</name>
    <dbReference type="NCBI Taxonomy" id="1915356"/>
    <lineage>
        <taxon>Eukaryota</taxon>
        <taxon>Metamonada</taxon>
        <taxon>Parabasalia</taxon>
        <taxon>Tritrichomonadida</taxon>
        <taxon>Tritrichomonadidae</taxon>
        <taxon>Tritrichomonas</taxon>
    </lineage>
</organism>
<protein>
    <submittedName>
        <fullName evidence="21">DNA repair protein rad50</fullName>
    </submittedName>
</protein>
<dbReference type="Proteomes" id="UP001470230">
    <property type="component" value="Unassembled WGS sequence"/>
</dbReference>
<name>A0ABR2JLF6_9EUKA</name>
<dbReference type="PANTHER" id="PTHR18867:SF12">
    <property type="entry name" value="DNA REPAIR PROTEIN RAD50"/>
    <property type="match status" value="1"/>
</dbReference>
<comment type="subcellular location">
    <subcellularLocation>
        <location evidence="3">Chromosome</location>
    </subcellularLocation>
    <subcellularLocation>
        <location evidence="2">Nucleus</location>
    </subcellularLocation>
</comment>
<feature type="coiled-coil region" evidence="19">
    <location>
        <begin position="1049"/>
        <end position="1076"/>
    </location>
</feature>
<comment type="caution">
    <text evidence="21">The sequence shown here is derived from an EMBL/GenBank/DDBJ whole genome shotgun (WGS) entry which is preliminary data.</text>
</comment>
<keyword evidence="8" id="KW-0227">DNA damage</keyword>
<feature type="coiled-coil region" evidence="19">
    <location>
        <begin position="184"/>
        <end position="249"/>
    </location>
</feature>
<evidence type="ECO:0000256" key="12">
    <source>
        <dbReference type="ARBA" id="ARBA00022842"/>
    </source>
</evidence>
<proteinExistence type="inferred from homology"/>
<reference evidence="21 22" key="1">
    <citation type="submission" date="2024-04" db="EMBL/GenBank/DDBJ databases">
        <title>Tritrichomonas musculus Genome.</title>
        <authorList>
            <person name="Alves-Ferreira E."/>
            <person name="Grigg M."/>
            <person name="Lorenzi H."/>
            <person name="Galac M."/>
        </authorList>
    </citation>
    <scope>NUCLEOTIDE SEQUENCE [LARGE SCALE GENOMIC DNA]</scope>
    <source>
        <strain evidence="21 22">EAF2021</strain>
    </source>
</reference>
<feature type="coiled-coil region" evidence="19">
    <location>
        <begin position="700"/>
        <end position="928"/>
    </location>
</feature>
<evidence type="ECO:0000256" key="1">
    <source>
        <dbReference type="ARBA" id="ARBA00001947"/>
    </source>
</evidence>
<evidence type="ECO:0000256" key="4">
    <source>
        <dbReference type="ARBA" id="ARBA00009439"/>
    </source>
</evidence>
<dbReference type="Gene3D" id="3.40.50.300">
    <property type="entry name" value="P-loop containing nucleotide triphosphate hydrolases"/>
    <property type="match status" value="2"/>
</dbReference>
<keyword evidence="7" id="KW-0547">Nucleotide-binding</keyword>
<dbReference type="Pfam" id="PF13476">
    <property type="entry name" value="AAA_23"/>
    <property type="match status" value="1"/>
</dbReference>
<evidence type="ECO:0000313" key="22">
    <source>
        <dbReference type="Proteomes" id="UP001470230"/>
    </source>
</evidence>
<evidence type="ECO:0000259" key="20">
    <source>
        <dbReference type="PROSITE" id="PS51131"/>
    </source>
</evidence>
<evidence type="ECO:0000256" key="13">
    <source>
        <dbReference type="ARBA" id="ARBA00023054"/>
    </source>
</evidence>
<evidence type="ECO:0000256" key="10">
    <source>
        <dbReference type="ARBA" id="ARBA00022833"/>
    </source>
</evidence>
<keyword evidence="11" id="KW-0067">ATP-binding</keyword>
<dbReference type="Gene3D" id="1.10.287.1490">
    <property type="match status" value="1"/>
</dbReference>
<evidence type="ECO:0000256" key="16">
    <source>
        <dbReference type="ARBA" id="ARBA00023254"/>
    </source>
</evidence>
<evidence type="ECO:0000256" key="18">
    <source>
        <dbReference type="PROSITE-ProRule" id="PRU00471"/>
    </source>
</evidence>
<dbReference type="InterPro" id="IPR027417">
    <property type="entry name" value="P-loop_NTPase"/>
</dbReference>
<evidence type="ECO:0000256" key="19">
    <source>
        <dbReference type="SAM" id="Coils"/>
    </source>
</evidence>
<keyword evidence="9" id="KW-0378">Hydrolase</keyword>
<dbReference type="InterPro" id="IPR038729">
    <property type="entry name" value="Rad50/SbcC_AAA"/>
</dbReference>
<feature type="coiled-coil region" evidence="19">
    <location>
        <begin position="274"/>
        <end position="583"/>
    </location>
</feature>
<keyword evidence="13 19" id="KW-0175">Coiled coil</keyword>
<keyword evidence="6 18" id="KW-0479">Metal-binding</keyword>
<dbReference type="InterPro" id="IPR013134">
    <property type="entry name" value="Zn_hook_RAD50"/>
</dbReference>
<keyword evidence="12" id="KW-0460">Magnesium</keyword>
<comment type="catalytic activity">
    <reaction evidence="17">
        <text>ATP + H2O = ADP + phosphate + H(+)</text>
        <dbReference type="Rhea" id="RHEA:13065"/>
        <dbReference type="ChEBI" id="CHEBI:15377"/>
        <dbReference type="ChEBI" id="CHEBI:15378"/>
        <dbReference type="ChEBI" id="CHEBI:30616"/>
        <dbReference type="ChEBI" id="CHEBI:43474"/>
        <dbReference type="ChEBI" id="CHEBI:456216"/>
    </reaction>
</comment>
<keyword evidence="14" id="KW-0234">DNA repair</keyword>
<evidence type="ECO:0000256" key="11">
    <source>
        <dbReference type="ARBA" id="ARBA00022840"/>
    </source>
</evidence>
<keyword evidence="10 18" id="KW-0862">Zinc</keyword>
<feature type="binding site" evidence="18">
    <location>
        <position position="668"/>
    </location>
    <ligand>
        <name>Zn(2+)</name>
        <dbReference type="ChEBI" id="CHEBI:29105"/>
    </ligand>
</feature>
<evidence type="ECO:0000256" key="14">
    <source>
        <dbReference type="ARBA" id="ARBA00023204"/>
    </source>
</evidence>
<evidence type="ECO:0000313" key="21">
    <source>
        <dbReference type="EMBL" id="KAK8878601.1"/>
    </source>
</evidence>
<comment type="similarity">
    <text evidence="4">Belongs to the SMC family. RAD50 subfamily.</text>
</comment>
<evidence type="ECO:0000256" key="15">
    <source>
        <dbReference type="ARBA" id="ARBA00023242"/>
    </source>
</evidence>
<evidence type="ECO:0000256" key="9">
    <source>
        <dbReference type="ARBA" id="ARBA00022801"/>
    </source>
</evidence>
<evidence type="ECO:0000256" key="17">
    <source>
        <dbReference type="ARBA" id="ARBA00049360"/>
    </source>
</evidence>
<feature type="binding site" evidence="18">
    <location>
        <position position="671"/>
    </location>
    <ligand>
        <name>Zn(2+)</name>
        <dbReference type="ChEBI" id="CHEBI:29105"/>
    </ligand>
</feature>
<keyword evidence="15" id="KW-0539">Nucleus</keyword>
<feature type="domain" description="Zinc-hook" evidence="20">
    <location>
        <begin position="619"/>
        <end position="722"/>
    </location>
</feature>
<evidence type="ECO:0000256" key="3">
    <source>
        <dbReference type="ARBA" id="ARBA00004286"/>
    </source>
</evidence>
<keyword evidence="22" id="KW-1185">Reference proteome</keyword>
<evidence type="ECO:0000256" key="6">
    <source>
        <dbReference type="ARBA" id="ARBA00022723"/>
    </source>
</evidence>